<protein>
    <recommendedName>
        <fullName evidence="4 8">Homocitrate synthase</fullName>
        <ecNumber evidence="3 8">2.3.3.14</ecNumber>
    </recommendedName>
</protein>
<sequence length="394" mass="42949">MDQSTVILDDTTLRDGEQSAGVAFSLEEKLKIATLLDRAGVPELEVGIPAMGEEERQDIRAIAQLGLRARLLVWLRMHDADISHLPGLGVAMADLSTSASDQQIRHKLGRNRRWVLNTIQHQVTRVSQEMGIEVCVGCEDASRAEIDFLLRMGETAQKAGAKRLRFADTLGILDPFTTYERFKTLRANLDLELEIHAHDDLGLATANTLAAIRGGASHANTTVNGLGERAGNAPLEEVAVALQTLHGGYTGIQCDQLQVLSQFVESASGRPLSCQKSVVGSAVFRHESGIHVDGLLKDRRNYQGVDPDILGRHHELVLGKHSGRQGVIDAYGRMGIAISQELAGQLLQSVKGFATRYKRSPEQAELQSFYRFLTEPAPLTPANHGGLLHATPRV</sequence>
<reference evidence="10 11" key="2">
    <citation type="journal article" date="2012" name="Int. J. Syst. Evol. Microbiol.">
        <title>Magnetococcus marinus gen. nov., sp. nov., a marine, magnetotactic bacterium that represents a novel lineage (Magnetococcaceae fam. nov.; Magnetococcales ord. nov.) at the base of the Alphaproteobacteria.</title>
        <authorList>
            <person name="Bazylinski D.A."/>
            <person name="Williams T.J."/>
            <person name="Lefevre C.T."/>
            <person name="Berg R.J."/>
            <person name="Zhang C.L."/>
            <person name="Bowser S.S."/>
            <person name="Dean A.J."/>
            <person name="Beveridge T.J."/>
        </authorList>
    </citation>
    <scope>NUCLEOTIDE SEQUENCE [LARGE SCALE GENOMIC DNA]</scope>
    <source>
        <strain evidence="11">ATCC BAA-1437 / JCM 17883 / MC-1</strain>
    </source>
</reference>
<dbReference type="EMBL" id="CP000471">
    <property type="protein sequence ID" value="ABK43701.1"/>
    <property type="molecule type" value="Genomic_DNA"/>
</dbReference>
<dbReference type="InterPro" id="IPR054691">
    <property type="entry name" value="LeuA/HCS_post-cat"/>
</dbReference>
<evidence type="ECO:0000256" key="4">
    <source>
        <dbReference type="ARBA" id="ARBA00020735"/>
    </source>
</evidence>
<comment type="catalytic activity">
    <reaction evidence="6 8">
        <text>acetyl-CoA + 2-oxoglutarate + H2O = (2R)-homocitrate + CoA + H(+)</text>
        <dbReference type="Rhea" id="RHEA:12929"/>
        <dbReference type="ChEBI" id="CHEBI:15377"/>
        <dbReference type="ChEBI" id="CHEBI:15378"/>
        <dbReference type="ChEBI" id="CHEBI:16810"/>
        <dbReference type="ChEBI" id="CHEBI:57287"/>
        <dbReference type="ChEBI" id="CHEBI:57288"/>
        <dbReference type="ChEBI" id="CHEBI:58884"/>
        <dbReference type="EC" id="2.3.3.14"/>
    </reaction>
</comment>
<name>A0L6V8_MAGMM</name>
<evidence type="ECO:0000313" key="10">
    <source>
        <dbReference type="EMBL" id="ABK43701.1"/>
    </source>
</evidence>
<evidence type="ECO:0000256" key="2">
    <source>
        <dbReference type="ARBA" id="ARBA00006154"/>
    </source>
</evidence>
<dbReference type="CDD" id="cd07939">
    <property type="entry name" value="DRE_TIM_NifV"/>
    <property type="match status" value="1"/>
</dbReference>
<dbReference type="KEGG" id="mgm:Mmc1_1190"/>
<dbReference type="GO" id="GO:0004410">
    <property type="term" value="F:homocitrate synthase activity"/>
    <property type="evidence" value="ECO:0007669"/>
    <property type="project" value="UniProtKB-UniRule"/>
</dbReference>
<dbReference type="PANTHER" id="PTHR42880">
    <property type="entry name" value="HOMOCITRATE SYNTHASE"/>
    <property type="match status" value="1"/>
</dbReference>
<evidence type="ECO:0000313" key="11">
    <source>
        <dbReference type="Proteomes" id="UP000002586"/>
    </source>
</evidence>
<dbReference type="Pfam" id="PF00682">
    <property type="entry name" value="HMGL-like"/>
    <property type="match status" value="1"/>
</dbReference>
<dbReference type="InterPro" id="IPR013785">
    <property type="entry name" value="Aldolase_TIM"/>
</dbReference>
<dbReference type="STRING" id="156889.Mmc1_1190"/>
<evidence type="ECO:0000256" key="8">
    <source>
        <dbReference type="RuleBase" id="RU367143"/>
    </source>
</evidence>
<dbReference type="InterPro" id="IPR002034">
    <property type="entry name" value="AIPM/Hcit_synth_CS"/>
</dbReference>
<dbReference type="PROSITE" id="PS50991">
    <property type="entry name" value="PYR_CT"/>
    <property type="match status" value="1"/>
</dbReference>
<dbReference type="OrthoDB" id="9803573at2"/>
<evidence type="ECO:0000256" key="3">
    <source>
        <dbReference type="ARBA" id="ARBA00012974"/>
    </source>
</evidence>
<organism evidence="10 11">
    <name type="scientific">Magnetococcus marinus (strain ATCC BAA-1437 / JCM 17883 / MC-1)</name>
    <dbReference type="NCBI Taxonomy" id="156889"/>
    <lineage>
        <taxon>Bacteria</taxon>
        <taxon>Pseudomonadati</taxon>
        <taxon>Pseudomonadota</taxon>
        <taxon>Magnetococcia</taxon>
        <taxon>Magnetococcales</taxon>
        <taxon>Magnetococcaceae</taxon>
        <taxon>Magnetococcus</taxon>
    </lineage>
</organism>
<dbReference type="Proteomes" id="UP000002586">
    <property type="component" value="Chromosome"/>
</dbReference>
<dbReference type="PROSITE" id="PS00816">
    <property type="entry name" value="AIPM_HOMOCIT_SYNTH_2"/>
    <property type="match status" value="1"/>
</dbReference>
<dbReference type="EC" id="2.3.3.14" evidence="3 8"/>
<keyword evidence="5 7" id="KW-0808">Transferase</keyword>
<dbReference type="HOGENOM" id="CLU_022158_4_2_5"/>
<dbReference type="Pfam" id="PF22617">
    <property type="entry name" value="HCS_D2"/>
    <property type="match status" value="1"/>
</dbReference>
<reference evidence="11" key="1">
    <citation type="journal article" date="2009" name="Appl. Environ. Microbiol.">
        <title>Complete genome sequence of the chemolithoautotrophic marine magnetotactic coccus strain MC-1.</title>
        <authorList>
            <person name="Schubbe S."/>
            <person name="Williams T.J."/>
            <person name="Xie G."/>
            <person name="Kiss H.E."/>
            <person name="Brettin T.S."/>
            <person name="Martinez D."/>
            <person name="Ross C.A."/>
            <person name="Schuler D."/>
            <person name="Cox B.L."/>
            <person name="Nealson K.H."/>
            <person name="Bazylinski D.A."/>
        </authorList>
    </citation>
    <scope>NUCLEOTIDE SEQUENCE [LARGE SCALE GENOMIC DNA]</scope>
    <source>
        <strain evidence="11">ATCC BAA-1437 / JCM 17883 / MC-1</strain>
    </source>
</reference>
<dbReference type="AlphaFoldDB" id="A0L6V8"/>
<keyword evidence="8" id="KW-0535">Nitrogen fixation</keyword>
<accession>A0L6V8</accession>
<dbReference type="InterPro" id="IPR000891">
    <property type="entry name" value="PYR_CT"/>
</dbReference>
<proteinExistence type="inferred from homology"/>
<evidence type="ECO:0000256" key="6">
    <source>
        <dbReference type="ARBA" id="ARBA00048019"/>
    </source>
</evidence>
<feature type="domain" description="Pyruvate carboxyltransferase" evidence="9">
    <location>
        <begin position="6"/>
        <end position="258"/>
    </location>
</feature>
<evidence type="ECO:0000256" key="5">
    <source>
        <dbReference type="ARBA" id="ARBA00022679"/>
    </source>
</evidence>
<gene>
    <name evidence="10" type="ordered locus">Mmc1_1190</name>
</gene>
<dbReference type="NCBIfam" id="TIGR02660">
    <property type="entry name" value="nifV_homocitr"/>
    <property type="match status" value="1"/>
</dbReference>
<comment type="function">
    <text evidence="1 8">This protein is a Fe-Mo-cofactor biosynthetic component.</text>
</comment>
<dbReference type="GO" id="GO:0019752">
    <property type="term" value="P:carboxylic acid metabolic process"/>
    <property type="evidence" value="ECO:0007669"/>
    <property type="project" value="UniProtKB-UniRule"/>
</dbReference>
<dbReference type="GO" id="GO:0009399">
    <property type="term" value="P:nitrogen fixation"/>
    <property type="evidence" value="ECO:0007669"/>
    <property type="project" value="UniProtKB-UniRule"/>
</dbReference>
<dbReference type="eggNOG" id="COG0119">
    <property type="taxonomic scope" value="Bacteria"/>
</dbReference>
<dbReference type="Gene3D" id="1.10.238.260">
    <property type="match status" value="1"/>
</dbReference>
<dbReference type="Gene3D" id="3.20.20.70">
    <property type="entry name" value="Aldolase class I"/>
    <property type="match status" value="1"/>
</dbReference>
<dbReference type="RefSeq" id="WP_011712856.1">
    <property type="nucleotide sequence ID" value="NC_008576.1"/>
</dbReference>
<evidence type="ECO:0000256" key="1">
    <source>
        <dbReference type="ARBA" id="ARBA00003050"/>
    </source>
</evidence>
<dbReference type="SUPFAM" id="SSF51569">
    <property type="entry name" value="Aldolase"/>
    <property type="match status" value="1"/>
</dbReference>
<dbReference type="InterPro" id="IPR013477">
    <property type="entry name" value="NifV/FrbC"/>
</dbReference>
<dbReference type="PANTHER" id="PTHR42880:SF1">
    <property type="entry name" value="ISOPROPYLMALATE_HOMOCITRATE_CITRAMALATE SYNTHASE FAMILY PROTEIN"/>
    <property type="match status" value="1"/>
</dbReference>
<evidence type="ECO:0000259" key="9">
    <source>
        <dbReference type="PROSITE" id="PS50991"/>
    </source>
</evidence>
<comment type="similarity">
    <text evidence="2 7">Belongs to the alpha-IPM synthase/homocitrate synthase family.</text>
</comment>
<dbReference type="PROSITE" id="PS00815">
    <property type="entry name" value="AIPM_HOMOCIT_SYNTH_1"/>
    <property type="match status" value="1"/>
</dbReference>
<evidence type="ECO:0000256" key="7">
    <source>
        <dbReference type="RuleBase" id="RU003523"/>
    </source>
</evidence>
<keyword evidence="11" id="KW-1185">Reference proteome</keyword>